<proteinExistence type="inferred from homology"/>
<dbReference type="OrthoDB" id="1923765at2759"/>
<organism evidence="4 5">
    <name type="scientific">Vanilla planifolia</name>
    <name type="common">Vanilla</name>
    <dbReference type="NCBI Taxonomy" id="51239"/>
    <lineage>
        <taxon>Eukaryota</taxon>
        <taxon>Viridiplantae</taxon>
        <taxon>Streptophyta</taxon>
        <taxon>Embryophyta</taxon>
        <taxon>Tracheophyta</taxon>
        <taxon>Spermatophyta</taxon>
        <taxon>Magnoliopsida</taxon>
        <taxon>Liliopsida</taxon>
        <taxon>Asparagales</taxon>
        <taxon>Orchidaceae</taxon>
        <taxon>Vanilloideae</taxon>
        <taxon>Vanilleae</taxon>
        <taxon>Vanilla</taxon>
    </lineage>
</organism>
<dbReference type="AlphaFoldDB" id="A0A835Q2U2"/>
<comment type="similarity">
    <text evidence="2">Belongs to the IQD family.</text>
</comment>
<evidence type="ECO:0000256" key="1">
    <source>
        <dbReference type="ARBA" id="ARBA00022860"/>
    </source>
</evidence>
<sequence>MYYDFPIVNLWRRIGQNDMGRKWILAVKKIFSAEPKENNCEKPKKKCGKSKDSASSSLNQSLTNAEKGQTKQTRSIAMATAVAAEAAVVAARAAAEVVRLTTSFKFHDGRSREQVAAIKIQAAFRGYLARRGSGALRGLFRLRLLSNSIAVKRQTTNTLHYMQTLARVQSQVRERRLKLSEENQALHKQRLLKREKELEQLKQQMGEDWVDSPQSKEQLEAKLLKRQEAALRRERSLAYAYSHQWRSKSTRSNNATFIDPANQQWSWSWLDRWMAARPWEGSRGNTSKDYFSDRSSMKSNGSKWNINSCKPSRLLNRTVPSNCSSGTSNDDLLAFQSVQRRRRHSIGGSFSIRCEDSLAGLPTRTTSRFHAPPTGNTKVKAGSLMWKQQKSFPGAGVNKKPNPSSATARRFSTSPKVSSYATGMW</sequence>
<feature type="compositionally biased region" description="Polar residues" evidence="3">
    <location>
        <begin position="401"/>
        <end position="425"/>
    </location>
</feature>
<dbReference type="InterPro" id="IPR000048">
    <property type="entry name" value="IQ_motif_EF-hand-BS"/>
</dbReference>
<evidence type="ECO:0000256" key="2">
    <source>
        <dbReference type="ARBA" id="ARBA00024341"/>
    </source>
</evidence>
<accession>A0A835Q2U2</accession>
<name>A0A835Q2U2_VANPL</name>
<gene>
    <name evidence="4" type="ORF">HPP92_018793</name>
</gene>
<dbReference type="PANTHER" id="PTHR32295:SF216">
    <property type="entry name" value="PROTEIN IQ-DOMAIN 3"/>
    <property type="match status" value="1"/>
</dbReference>
<dbReference type="Pfam" id="PF00612">
    <property type="entry name" value="IQ"/>
    <property type="match status" value="1"/>
</dbReference>
<comment type="caution">
    <text evidence="4">The sequence shown here is derived from an EMBL/GenBank/DDBJ whole genome shotgun (WGS) entry which is preliminary data.</text>
</comment>
<protein>
    <submittedName>
        <fullName evidence="4">Uncharacterized protein</fullName>
    </submittedName>
</protein>
<evidence type="ECO:0000313" key="5">
    <source>
        <dbReference type="Proteomes" id="UP000639772"/>
    </source>
</evidence>
<dbReference type="PROSITE" id="PS50096">
    <property type="entry name" value="IQ"/>
    <property type="match status" value="1"/>
</dbReference>
<feature type="region of interest" description="Disordered" evidence="3">
    <location>
        <begin position="38"/>
        <end position="70"/>
    </location>
</feature>
<dbReference type="GO" id="GO:0005516">
    <property type="term" value="F:calmodulin binding"/>
    <property type="evidence" value="ECO:0007669"/>
    <property type="project" value="UniProtKB-KW"/>
</dbReference>
<dbReference type="PANTHER" id="PTHR32295">
    <property type="entry name" value="IQ-DOMAIN 5-RELATED"/>
    <property type="match status" value="1"/>
</dbReference>
<keyword evidence="1" id="KW-0112">Calmodulin-binding</keyword>
<evidence type="ECO:0000256" key="3">
    <source>
        <dbReference type="SAM" id="MobiDB-lite"/>
    </source>
</evidence>
<dbReference type="Gene3D" id="1.20.5.190">
    <property type="match status" value="1"/>
</dbReference>
<feature type="region of interest" description="Disordered" evidence="3">
    <location>
        <begin position="389"/>
        <end position="425"/>
    </location>
</feature>
<dbReference type="SMART" id="SM00015">
    <property type="entry name" value="IQ"/>
    <property type="match status" value="1"/>
</dbReference>
<dbReference type="EMBL" id="JADCNM010000010">
    <property type="protein sequence ID" value="KAG0464629.1"/>
    <property type="molecule type" value="Genomic_DNA"/>
</dbReference>
<dbReference type="Proteomes" id="UP000639772">
    <property type="component" value="Chromosome 10"/>
</dbReference>
<reference evidence="4 5" key="1">
    <citation type="journal article" date="2020" name="Nat. Food">
        <title>A phased Vanilla planifolia genome enables genetic improvement of flavour and production.</title>
        <authorList>
            <person name="Hasing T."/>
            <person name="Tang H."/>
            <person name="Brym M."/>
            <person name="Khazi F."/>
            <person name="Huang T."/>
            <person name="Chambers A.H."/>
        </authorList>
    </citation>
    <scope>NUCLEOTIDE SEQUENCE [LARGE SCALE GENOMIC DNA]</scope>
    <source>
        <tissue evidence="4">Leaf</tissue>
    </source>
</reference>
<evidence type="ECO:0000313" key="4">
    <source>
        <dbReference type="EMBL" id="KAG0464629.1"/>
    </source>
</evidence>